<keyword evidence="1" id="KW-0812">Transmembrane</keyword>
<dbReference type="Proteomes" id="UP000544134">
    <property type="component" value="Unassembled WGS sequence"/>
</dbReference>
<keyword evidence="1" id="KW-1133">Transmembrane helix</keyword>
<feature type="transmembrane region" description="Helical" evidence="1">
    <location>
        <begin position="39"/>
        <end position="61"/>
    </location>
</feature>
<protein>
    <recommendedName>
        <fullName evidence="4">MFS transporter</fullName>
    </recommendedName>
</protein>
<sequence>MNAAGLNASVFNTFSSLAGITTPITIGFLVQTMHSFNGALIFVGAHALLAIVSYAFVVGTIRRVDPV</sequence>
<evidence type="ECO:0000313" key="2">
    <source>
        <dbReference type="EMBL" id="NMM01888.1"/>
    </source>
</evidence>
<evidence type="ECO:0000256" key="1">
    <source>
        <dbReference type="SAM" id="Phobius"/>
    </source>
</evidence>
<proteinExistence type="predicted"/>
<evidence type="ECO:0008006" key="4">
    <source>
        <dbReference type="Google" id="ProtNLM"/>
    </source>
</evidence>
<comment type="caution">
    <text evidence="2">The sequence shown here is derived from an EMBL/GenBank/DDBJ whole genome shotgun (WGS) entry which is preliminary data.</text>
</comment>
<organism evidence="2 3">
    <name type="scientific">Paraburkholderia polaris</name>
    <dbReference type="NCBI Taxonomy" id="2728848"/>
    <lineage>
        <taxon>Bacteria</taxon>
        <taxon>Pseudomonadati</taxon>
        <taxon>Pseudomonadota</taxon>
        <taxon>Betaproteobacteria</taxon>
        <taxon>Burkholderiales</taxon>
        <taxon>Burkholderiaceae</taxon>
        <taxon>Paraburkholderia</taxon>
    </lineage>
</organism>
<reference evidence="2 3" key="1">
    <citation type="submission" date="2020-04" db="EMBL/GenBank/DDBJ databases">
        <title>Paraburkholderia sp. RP-4-7 isolated from soil.</title>
        <authorList>
            <person name="Dahal R.H."/>
        </authorList>
    </citation>
    <scope>NUCLEOTIDE SEQUENCE [LARGE SCALE GENOMIC DNA]</scope>
    <source>
        <strain evidence="2 3">RP-4-7</strain>
    </source>
</reference>
<evidence type="ECO:0000313" key="3">
    <source>
        <dbReference type="Proteomes" id="UP000544134"/>
    </source>
</evidence>
<dbReference type="InterPro" id="IPR036259">
    <property type="entry name" value="MFS_trans_sf"/>
</dbReference>
<dbReference type="EMBL" id="JABBGJ010000034">
    <property type="protein sequence ID" value="NMM01888.1"/>
    <property type="molecule type" value="Genomic_DNA"/>
</dbReference>
<gene>
    <name evidence="2" type="ORF">HHL24_28640</name>
</gene>
<name>A0A848IHM4_9BURK</name>
<dbReference type="SUPFAM" id="SSF103473">
    <property type="entry name" value="MFS general substrate transporter"/>
    <property type="match status" value="1"/>
</dbReference>
<accession>A0A848IHM4</accession>
<dbReference type="AlphaFoldDB" id="A0A848IHM4"/>
<keyword evidence="1" id="KW-0472">Membrane</keyword>
<keyword evidence="3" id="KW-1185">Reference proteome</keyword>